<dbReference type="STRING" id="400055.SAMN04490243_2660"/>
<protein>
    <submittedName>
        <fullName evidence="1">Polyphosphate glucokinase</fullName>
    </submittedName>
</protein>
<dbReference type="OrthoDB" id="9810372at2"/>
<dbReference type="SUPFAM" id="SSF53067">
    <property type="entry name" value="Actin-like ATPase domain"/>
    <property type="match status" value="1"/>
</dbReference>
<dbReference type="Proteomes" id="UP000199534">
    <property type="component" value="Unassembled WGS sequence"/>
</dbReference>
<dbReference type="AlphaFoldDB" id="A0A1I6HER6"/>
<dbReference type="GO" id="GO:0016301">
    <property type="term" value="F:kinase activity"/>
    <property type="evidence" value="ECO:0007669"/>
    <property type="project" value="UniProtKB-KW"/>
</dbReference>
<reference evidence="1 2" key="1">
    <citation type="submission" date="2016-10" db="EMBL/GenBank/DDBJ databases">
        <authorList>
            <person name="de Groot N.N."/>
        </authorList>
    </citation>
    <scope>NUCLEOTIDE SEQUENCE [LARGE SCALE GENOMIC DNA]</scope>
    <source>
        <strain evidence="1 2">DSM 21019</strain>
    </source>
</reference>
<name>A0A1I6HER6_9FLAO</name>
<dbReference type="PANTHER" id="PTHR18964">
    <property type="entry name" value="ROK (REPRESSOR, ORF, KINASE) FAMILY"/>
    <property type="match status" value="1"/>
</dbReference>
<dbReference type="EMBL" id="FOYQ01000002">
    <property type="protein sequence ID" value="SFR52995.1"/>
    <property type="molecule type" value="Genomic_DNA"/>
</dbReference>
<gene>
    <name evidence="1" type="ORF">SAMN04490243_2660</name>
</gene>
<keyword evidence="1" id="KW-0808">Transferase</keyword>
<dbReference type="InterPro" id="IPR000600">
    <property type="entry name" value="ROK"/>
</dbReference>
<accession>A0A1I6HER6</accession>
<dbReference type="RefSeq" id="WP_092983049.1">
    <property type="nucleotide sequence ID" value="NZ_FOYQ01000002.1"/>
</dbReference>
<keyword evidence="1" id="KW-0418">Kinase</keyword>
<organism evidence="1 2">
    <name type="scientific">Robiginitalea myxolifaciens</name>
    <dbReference type="NCBI Taxonomy" id="400055"/>
    <lineage>
        <taxon>Bacteria</taxon>
        <taxon>Pseudomonadati</taxon>
        <taxon>Bacteroidota</taxon>
        <taxon>Flavobacteriia</taxon>
        <taxon>Flavobacteriales</taxon>
        <taxon>Flavobacteriaceae</taxon>
        <taxon>Robiginitalea</taxon>
    </lineage>
</organism>
<dbReference type="CDD" id="cd24058">
    <property type="entry name" value="ASKHA_NBD_ROK_PPGK"/>
    <property type="match status" value="1"/>
</dbReference>
<dbReference type="NCBIfam" id="NF045942">
    <property type="entry name" value="PolPhglucPhase"/>
    <property type="match status" value="1"/>
</dbReference>
<sequence>MEVLGIDVGGSGIKGALVNMETGEMLTERHRIPTPKGRKPEDMAAVVAEIVAHFDYKGPVGCGFPSVIKNGVCKSRGNLDAAWVGLNVAELFEKASGCEFTVINDADAAGYAAMNYGIGRDMPGFVVMITIGTGLGSGAFLDGRLIPNFELGQIPYKKYKKIESWAAASAKERENLTYEKWGKRFNKFLKYVELIVSPDTIILGGGTSKHFDEYKEFITIETPVIPAGLKNSAGIVGAATACLVDHPELNQVS</sequence>
<evidence type="ECO:0000313" key="2">
    <source>
        <dbReference type="Proteomes" id="UP000199534"/>
    </source>
</evidence>
<evidence type="ECO:0000313" key="1">
    <source>
        <dbReference type="EMBL" id="SFR52995.1"/>
    </source>
</evidence>
<dbReference type="PANTHER" id="PTHR18964:SF146">
    <property type="entry name" value="POLYPHOSPHATE GLUCOKINASE"/>
    <property type="match status" value="1"/>
</dbReference>
<proteinExistence type="predicted"/>
<dbReference type="InterPro" id="IPR043129">
    <property type="entry name" value="ATPase_NBD"/>
</dbReference>
<dbReference type="Pfam" id="PF00480">
    <property type="entry name" value="ROK"/>
    <property type="match status" value="1"/>
</dbReference>
<keyword evidence="2" id="KW-1185">Reference proteome</keyword>
<dbReference type="Gene3D" id="3.30.420.40">
    <property type="match status" value="2"/>
</dbReference>